<gene>
    <name evidence="2" type="ORF">PGT21_012882</name>
    <name evidence="3" type="ORF">PGTUg99_022590</name>
</gene>
<accession>A0A5B0SDK2</accession>
<keyword evidence="4" id="KW-1185">Reference proteome</keyword>
<evidence type="ECO:0000313" key="4">
    <source>
        <dbReference type="Proteomes" id="UP000324748"/>
    </source>
</evidence>
<name>A0A5B0SDK2_PUCGR</name>
<feature type="compositionally biased region" description="Low complexity" evidence="1">
    <location>
        <begin position="35"/>
        <end position="44"/>
    </location>
</feature>
<dbReference type="AlphaFoldDB" id="A0A5B0SDK2"/>
<reference evidence="4 5" key="1">
    <citation type="submission" date="2019-05" db="EMBL/GenBank/DDBJ databases">
        <title>Emergence of the Ug99 lineage of the wheat stem rust pathogen through somatic hybridization.</title>
        <authorList>
            <person name="Li F."/>
            <person name="Upadhyaya N.M."/>
            <person name="Sperschneider J."/>
            <person name="Matny O."/>
            <person name="Nguyen-Phuc H."/>
            <person name="Mago R."/>
            <person name="Raley C."/>
            <person name="Miller M.E."/>
            <person name="Silverstein K.A.T."/>
            <person name="Henningsen E."/>
            <person name="Hirsch C.D."/>
            <person name="Visser B."/>
            <person name="Pretorius Z.A."/>
            <person name="Steffenson B.J."/>
            <person name="Schwessinger B."/>
            <person name="Dodds P.N."/>
            <person name="Figueroa M."/>
        </authorList>
    </citation>
    <scope>NUCLEOTIDE SEQUENCE [LARGE SCALE GENOMIC DNA]</scope>
    <source>
        <strain evidence="2">21-0</strain>
        <strain evidence="3 5">Ug99</strain>
    </source>
</reference>
<dbReference type="EMBL" id="VDEP01000036">
    <property type="protein sequence ID" value="KAA1136028.1"/>
    <property type="molecule type" value="Genomic_DNA"/>
</dbReference>
<protein>
    <submittedName>
        <fullName evidence="3">Uncharacterized protein</fullName>
    </submittedName>
</protein>
<evidence type="ECO:0000313" key="2">
    <source>
        <dbReference type="EMBL" id="KAA1085616.1"/>
    </source>
</evidence>
<evidence type="ECO:0000313" key="3">
    <source>
        <dbReference type="EMBL" id="KAA1136028.1"/>
    </source>
</evidence>
<evidence type="ECO:0000313" key="5">
    <source>
        <dbReference type="Proteomes" id="UP000325313"/>
    </source>
</evidence>
<proteinExistence type="predicted"/>
<organism evidence="3 5">
    <name type="scientific">Puccinia graminis f. sp. tritici</name>
    <dbReference type="NCBI Taxonomy" id="56615"/>
    <lineage>
        <taxon>Eukaryota</taxon>
        <taxon>Fungi</taxon>
        <taxon>Dikarya</taxon>
        <taxon>Basidiomycota</taxon>
        <taxon>Pucciniomycotina</taxon>
        <taxon>Pucciniomycetes</taxon>
        <taxon>Pucciniales</taxon>
        <taxon>Pucciniaceae</taxon>
        <taxon>Puccinia</taxon>
    </lineage>
</organism>
<dbReference type="Proteomes" id="UP000324748">
    <property type="component" value="Unassembled WGS sequence"/>
</dbReference>
<comment type="caution">
    <text evidence="3">The sequence shown here is derived from an EMBL/GenBank/DDBJ whole genome shotgun (WGS) entry which is preliminary data.</text>
</comment>
<dbReference type="EMBL" id="VSWC01000106">
    <property type="protein sequence ID" value="KAA1085616.1"/>
    <property type="molecule type" value="Genomic_DNA"/>
</dbReference>
<sequence>MVNKQHSRKIANLTPNNSERELQPQKPLKPFMPDSSRLLSTTPTSTVTQILLPTTGQRQQSAS</sequence>
<evidence type="ECO:0000256" key="1">
    <source>
        <dbReference type="SAM" id="MobiDB-lite"/>
    </source>
</evidence>
<dbReference type="Proteomes" id="UP000325313">
    <property type="component" value="Unassembled WGS sequence"/>
</dbReference>
<feature type="region of interest" description="Disordered" evidence="1">
    <location>
        <begin position="1"/>
        <end position="44"/>
    </location>
</feature>